<protein>
    <submittedName>
        <fullName evidence="1">DUF1795 domain-containing protein</fullName>
    </submittedName>
</protein>
<proteinExistence type="predicted"/>
<dbReference type="SUPFAM" id="SSF55724">
    <property type="entry name" value="Mog1p/PsbP-like"/>
    <property type="match status" value="1"/>
</dbReference>
<dbReference type="RefSeq" id="WP_141174939.1">
    <property type="nucleotide sequence ID" value="NZ_JBHUFX010000032.1"/>
</dbReference>
<reference evidence="1 2" key="1">
    <citation type="submission" date="2019-06" db="EMBL/GenBank/DDBJ databases">
        <authorList>
            <person name="Yang Y."/>
        </authorList>
    </citation>
    <scope>NUCLEOTIDE SEQUENCE [LARGE SCALE GENOMIC DNA]</scope>
    <source>
        <strain evidence="1 2">BIT-26</strain>
    </source>
</reference>
<dbReference type="OrthoDB" id="9012334at2"/>
<evidence type="ECO:0000313" key="1">
    <source>
        <dbReference type="EMBL" id="TPW43748.1"/>
    </source>
</evidence>
<dbReference type="EMBL" id="VHQI01000002">
    <property type="protein sequence ID" value="TPW43748.1"/>
    <property type="molecule type" value="Genomic_DNA"/>
</dbReference>
<organism evidence="1 2">
    <name type="scientific">Mixta tenebrionis</name>
    <dbReference type="NCBI Taxonomy" id="2562439"/>
    <lineage>
        <taxon>Bacteria</taxon>
        <taxon>Pseudomonadati</taxon>
        <taxon>Pseudomonadota</taxon>
        <taxon>Gammaproteobacteria</taxon>
        <taxon>Enterobacterales</taxon>
        <taxon>Erwiniaceae</taxon>
        <taxon>Mixta</taxon>
    </lineage>
</organism>
<name>A0A506VDU9_9GAMM</name>
<sequence>MSNTTSRCLFTEGSLTLPEGYIDQTVNVFRPMNGAKTAYSIARDRLPPGVTLADHINNQLAMLEKHMPGNQITERSSVWLGDRLVEGERIVIEMQREGQQLTQHQAIFLLGATLVVFTQTKNGPMAEEDHAQFNALLASFKPAA</sequence>
<keyword evidence="2" id="KW-1185">Reference proteome</keyword>
<evidence type="ECO:0000313" key="2">
    <source>
        <dbReference type="Proteomes" id="UP000319523"/>
    </source>
</evidence>
<comment type="caution">
    <text evidence="1">The sequence shown here is derived from an EMBL/GenBank/DDBJ whole genome shotgun (WGS) entry which is preliminary data.</text>
</comment>
<accession>A0A506VDU9</accession>
<dbReference type="Pfam" id="PF08786">
    <property type="entry name" value="DcrB"/>
    <property type="match status" value="1"/>
</dbReference>
<dbReference type="Gene3D" id="3.40.1000.10">
    <property type="entry name" value="Mog1/PsbP, alpha/beta/alpha sandwich"/>
    <property type="match status" value="1"/>
</dbReference>
<dbReference type="AlphaFoldDB" id="A0A506VDU9"/>
<dbReference type="Proteomes" id="UP000319523">
    <property type="component" value="Unassembled WGS sequence"/>
</dbReference>
<dbReference type="InterPro" id="IPR014894">
    <property type="entry name" value="DcrB/EagT6"/>
</dbReference>
<dbReference type="InterPro" id="IPR016123">
    <property type="entry name" value="Mog1/PsbP_a/b/a-sand"/>
</dbReference>
<gene>
    <name evidence="1" type="ORF">FKM52_04195</name>
</gene>